<dbReference type="Gene3D" id="3.40.50.300">
    <property type="entry name" value="P-loop containing nucleotide triphosphate hydrolases"/>
    <property type="match status" value="1"/>
</dbReference>
<evidence type="ECO:0000313" key="3">
    <source>
        <dbReference type="Proteomes" id="UP000293852"/>
    </source>
</evidence>
<dbReference type="GO" id="GO:0003677">
    <property type="term" value="F:DNA binding"/>
    <property type="evidence" value="ECO:0007669"/>
    <property type="project" value="InterPro"/>
</dbReference>
<dbReference type="GO" id="GO:0006355">
    <property type="term" value="P:regulation of DNA-templated transcription"/>
    <property type="evidence" value="ECO:0007669"/>
    <property type="project" value="InterPro"/>
</dbReference>
<organism evidence="2 3">
    <name type="scientific">Xylanimonas ulmi</name>
    <dbReference type="NCBI Taxonomy" id="228973"/>
    <lineage>
        <taxon>Bacteria</taxon>
        <taxon>Bacillati</taxon>
        <taxon>Actinomycetota</taxon>
        <taxon>Actinomycetes</taxon>
        <taxon>Micrococcales</taxon>
        <taxon>Promicromonosporaceae</taxon>
        <taxon>Xylanimonas</taxon>
    </lineage>
</organism>
<dbReference type="RefSeq" id="WP_207216475.1">
    <property type="nucleotide sequence ID" value="NZ_SGWX01000001.1"/>
</dbReference>
<dbReference type="PANTHER" id="PTHR47691:SF3">
    <property type="entry name" value="HTH-TYPE TRANSCRIPTIONAL REGULATOR RV0890C-RELATED"/>
    <property type="match status" value="1"/>
</dbReference>
<dbReference type="InterPro" id="IPR058852">
    <property type="entry name" value="HTH_77"/>
</dbReference>
<dbReference type="PRINTS" id="PR00364">
    <property type="entry name" value="DISEASERSIST"/>
</dbReference>
<feature type="domain" description="Bacterial transcriptional activator" evidence="1">
    <location>
        <begin position="93"/>
        <end position="236"/>
    </location>
</feature>
<dbReference type="AlphaFoldDB" id="A0A4V2EXV1"/>
<dbReference type="InterPro" id="IPR027417">
    <property type="entry name" value="P-loop_NTPase"/>
</dbReference>
<comment type="caution">
    <text evidence="2">The sequence shown here is derived from an EMBL/GenBank/DDBJ whole genome shotgun (WGS) entry which is preliminary data.</text>
</comment>
<sequence length="995" mass="104955">MLTVAVLGAVEARRDGDRLAVPTGKTTELLVRLALDAGSSVRVDTLLDDLWTSGAGRNTLQSKVSQLRRALGGKALVVGADDAYRLVVEPGGVDAVRVLDLAGQASAARHAGDATTALDKASEGLRLFRGEALADAGDWAAPHRARLEDVRLGLLEDLMASRVDLGSGGELVGELERLVAEHPFRERLWASLMTALFRGGRQAEALAAYARVRRLMIEELGVEPGQDLRALEGQVLRHGAVLGGAPVDPVAAPGNLPRSLAPMVGRGSELRALGELIVEHRLVNVVGPAGVGKTRLLLEAARSVAAPGGVWLVRLDAVDRSADLEQVIAETLHVPGGAPLRPRLLGAQTVLLLDNCEHVVETISVLVESLLDDVPGLRIIATSQAPLGVEHEWAFHLEPLSIQDSVALFLARARQMRRRLVVDDDTTRVVEEVCRSLDGLPLAIELAAARARSLSVRDIARRIDDRFALLRDPSSHRPERRRALAGAIGWSYDLLFPDDQRGLWALSCFAASAPLEALEHVLVTLGVPADAVVDTLTRLVDRSLISLDVSPDGLVRYRMLDSIRAYAAQRLTDAGLAETAKRAHAAWYARTAAWCEANVRGRGQSACLTIARAERANIDAALAWCGTNAPDLGLSITTGFGWTWVVLGDGTAAAARIRRALRSTTGSAARASALLLAGWLEASAGDVALAWRDLDEADRIAESIDAEGLGADVARHRAFVALQQGRSPQALVYATASVASYRRLGLAWETAASLVLAAYGALALGDTAAAARHSAEAIDLLTPIGDSWGLVHAKAVVGGVAQAEHRFEDAIQALSGAAQESTALGLLGQAALHRASLARAQQRAGRPADAAASFRQALAAATASGDGRMASTARLNLARLLRSTGNGPAGVSLLRQNVEWYASAGGGDGDLLSRCVLAAETRDRDALEVVLALARATASQEAAILALDGLARLSAQEGDRQRATALVAEADALHRPLAHLLDDADRPDRAAALAV</sequence>
<keyword evidence="3" id="KW-1185">Reference proteome</keyword>
<gene>
    <name evidence="2" type="ORF">EV386_1050</name>
</gene>
<reference evidence="2 3" key="1">
    <citation type="submission" date="2019-02" db="EMBL/GenBank/DDBJ databases">
        <title>Sequencing the genomes of 1000 actinobacteria strains.</title>
        <authorList>
            <person name="Klenk H.-P."/>
        </authorList>
    </citation>
    <scope>NUCLEOTIDE SEQUENCE [LARGE SCALE GENOMIC DNA]</scope>
    <source>
        <strain evidence="2 3">DSM 16932</strain>
    </source>
</reference>
<dbReference type="EMBL" id="SGWX01000001">
    <property type="protein sequence ID" value="RZS60770.1"/>
    <property type="molecule type" value="Genomic_DNA"/>
</dbReference>
<dbReference type="Gene3D" id="1.25.40.10">
    <property type="entry name" value="Tetratricopeptide repeat domain"/>
    <property type="match status" value="2"/>
</dbReference>
<dbReference type="InterPro" id="IPR016032">
    <property type="entry name" value="Sig_transdc_resp-reg_C-effctor"/>
</dbReference>
<dbReference type="InterPro" id="IPR005158">
    <property type="entry name" value="BTAD"/>
</dbReference>
<dbReference type="SUPFAM" id="SSF48452">
    <property type="entry name" value="TPR-like"/>
    <property type="match status" value="3"/>
</dbReference>
<dbReference type="Proteomes" id="UP000293852">
    <property type="component" value="Unassembled WGS sequence"/>
</dbReference>
<accession>A0A4V2EXV1</accession>
<dbReference type="Pfam" id="PF03704">
    <property type="entry name" value="BTAD"/>
    <property type="match status" value="1"/>
</dbReference>
<dbReference type="InterPro" id="IPR036388">
    <property type="entry name" value="WH-like_DNA-bd_sf"/>
</dbReference>
<dbReference type="PANTHER" id="PTHR47691">
    <property type="entry name" value="REGULATOR-RELATED"/>
    <property type="match status" value="1"/>
</dbReference>
<dbReference type="Pfam" id="PF25872">
    <property type="entry name" value="HTH_77"/>
    <property type="match status" value="1"/>
</dbReference>
<protein>
    <submittedName>
        <fullName evidence="2">Putative ATPase</fullName>
    </submittedName>
</protein>
<dbReference type="SUPFAM" id="SSF52540">
    <property type="entry name" value="P-loop containing nucleoside triphosphate hydrolases"/>
    <property type="match status" value="1"/>
</dbReference>
<evidence type="ECO:0000313" key="2">
    <source>
        <dbReference type="EMBL" id="RZS60770.1"/>
    </source>
</evidence>
<proteinExistence type="predicted"/>
<dbReference type="Gene3D" id="1.10.10.10">
    <property type="entry name" value="Winged helix-like DNA-binding domain superfamily/Winged helix DNA-binding domain"/>
    <property type="match status" value="1"/>
</dbReference>
<dbReference type="CDD" id="cd15831">
    <property type="entry name" value="BTAD"/>
    <property type="match status" value="1"/>
</dbReference>
<dbReference type="InterPro" id="IPR011990">
    <property type="entry name" value="TPR-like_helical_dom_sf"/>
</dbReference>
<dbReference type="SUPFAM" id="SSF46894">
    <property type="entry name" value="C-terminal effector domain of the bipartite response regulators"/>
    <property type="match status" value="1"/>
</dbReference>
<dbReference type="SMART" id="SM01043">
    <property type="entry name" value="BTAD"/>
    <property type="match status" value="1"/>
</dbReference>
<evidence type="ECO:0000259" key="1">
    <source>
        <dbReference type="SMART" id="SM01043"/>
    </source>
</evidence>
<name>A0A4V2EXV1_9MICO</name>